<keyword evidence="9" id="KW-0443">Lipid metabolism</keyword>
<keyword evidence="12" id="KW-0539">Nucleus</keyword>
<dbReference type="Gene3D" id="3.10.129.10">
    <property type="entry name" value="Hotdog Thioesterase"/>
    <property type="match status" value="1"/>
</dbReference>
<reference evidence="20" key="1">
    <citation type="submission" date="2021-01" db="EMBL/GenBank/DDBJ databases">
        <authorList>
            <person name="Corre E."/>
            <person name="Pelletier E."/>
            <person name="Niang G."/>
            <person name="Scheremetjew M."/>
            <person name="Finn R."/>
            <person name="Kale V."/>
            <person name="Holt S."/>
            <person name="Cochrane G."/>
            <person name="Meng A."/>
            <person name="Brown T."/>
            <person name="Cohen L."/>
        </authorList>
    </citation>
    <scope>NUCLEOTIDE SEQUENCE</scope>
    <source>
        <strain evidence="20">UTEX LB 985</strain>
    </source>
</reference>
<comment type="subcellular location">
    <subcellularLocation>
        <location evidence="3">Cytoplasm</location>
        <location evidence="3">Cytoskeleton</location>
        <location evidence="3">Spindle</location>
    </subcellularLocation>
    <subcellularLocation>
        <location evidence="4">Cytoplasm</location>
        <location evidence="4">Cytosol</location>
    </subcellularLocation>
    <subcellularLocation>
        <location evidence="2">Mitochondrion</location>
    </subcellularLocation>
    <subcellularLocation>
        <location evidence="1">Nucleus</location>
    </subcellularLocation>
</comment>
<accession>A0A7S2DMB6</accession>
<comment type="subunit">
    <text evidence="15">Homotetramer. Interacts with PCTP.</text>
</comment>
<evidence type="ECO:0000256" key="9">
    <source>
        <dbReference type="ARBA" id="ARBA00023098"/>
    </source>
</evidence>
<comment type="catalytic activity">
    <reaction evidence="13">
        <text>a fatty acyl-CoA + H2O = a fatty acid + CoA + H(+)</text>
        <dbReference type="Rhea" id="RHEA:16781"/>
        <dbReference type="ChEBI" id="CHEBI:15377"/>
        <dbReference type="ChEBI" id="CHEBI:15378"/>
        <dbReference type="ChEBI" id="CHEBI:28868"/>
        <dbReference type="ChEBI" id="CHEBI:57287"/>
        <dbReference type="ChEBI" id="CHEBI:77636"/>
    </reaction>
    <physiologicalReaction direction="left-to-right" evidence="13">
        <dbReference type="Rhea" id="RHEA:16782"/>
    </physiologicalReaction>
</comment>
<dbReference type="EMBL" id="HBGU01034518">
    <property type="protein sequence ID" value="CAD9458834.1"/>
    <property type="molecule type" value="Transcribed_RNA"/>
</dbReference>
<dbReference type="GO" id="GO:0005829">
    <property type="term" value="C:cytosol"/>
    <property type="evidence" value="ECO:0007669"/>
    <property type="project" value="UniProtKB-SubCell"/>
</dbReference>
<gene>
    <name evidence="20" type="ORF">CBRE1094_LOCUS18865</name>
</gene>
<evidence type="ECO:0000256" key="1">
    <source>
        <dbReference type="ARBA" id="ARBA00004123"/>
    </source>
</evidence>
<feature type="domain" description="Thioesterase" evidence="19">
    <location>
        <begin position="76"/>
        <end position="151"/>
    </location>
</feature>
<dbReference type="NCBIfam" id="TIGR00369">
    <property type="entry name" value="unchar_dom_1"/>
    <property type="match status" value="1"/>
</dbReference>
<dbReference type="Pfam" id="PF03061">
    <property type="entry name" value="4HBT"/>
    <property type="match status" value="1"/>
</dbReference>
<dbReference type="AlphaFoldDB" id="A0A7S2DMB6"/>
<name>A0A7S2DMB6_9EUKA</name>
<evidence type="ECO:0000256" key="15">
    <source>
        <dbReference type="ARBA" id="ARBA00064709"/>
    </source>
</evidence>
<evidence type="ECO:0000256" key="14">
    <source>
        <dbReference type="ARBA" id="ARBA00058205"/>
    </source>
</evidence>
<keyword evidence="8" id="KW-0007">Acetylation</keyword>
<comment type="function">
    <text evidence="14">Catalyzes the hydrolysis of acyl-CoAs into free fatty acids and coenzyme A (CoASH), regulating their respective intracellular levels. Has acyl-CoA thioesterase activity towards medium (C12) and long-chain (C18) fatty acyl-CoA substrates. Can also hydrolyze 3-hydroxyphenylacetyl-CoA and 3,4-dihydroxyphenylacetyl-CoA (in vitro). May play a role in controlling adaptive thermogenesis.</text>
</comment>
<evidence type="ECO:0000256" key="13">
    <source>
        <dbReference type="ARBA" id="ARBA00052976"/>
    </source>
</evidence>
<evidence type="ECO:0000256" key="18">
    <source>
        <dbReference type="ARBA" id="ARBA00083956"/>
    </source>
</evidence>
<evidence type="ECO:0000259" key="19">
    <source>
        <dbReference type="Pfam" id="PF03061"/>
    </source>
</evidence>
<evidence type="ECO:0000256" key="8">
    <source>
        <dbReference type="ARBA" id="ARBA00022990"/>
    </source>
</evidence>
<dbReference type="PANTHER" id="PTHR21660">
    <property type="entry name" value="THIOESTERASE SUPERFAMILY MEMBER-RELATED"/>
    <property type="match status" value="1"/>
</dbReference>
<proteinExistence type="inferred from homology"/>
<keyword evidence="7" id="KW-0378">Hydrolase</keyword>
<dbReference type="GO" id="GO:0005819">
    <property type="term" value="C:spindle"/>
    <property type="evidence" value="ECO:0007669"/>
    <property type="project" value="UniProtKB-SubCell"/>
</dbReference>
<dbReference type="GO" id="GO:0006629">
    <property type="term" value="P:lipid metabolic process"/>
    <property type="evidence" value="ECO:0007669"/>
    <property type="project" value="UniProtKB-KW"/>
</dbReference>
<evidence type="ECO:0000256" key="12">
    <source>
        <dbReference type="ARBA" id="ARBA00023242"/>
    </source>
</evidence>
<evidence type="ECO:0000256" key="11">
    <source>
        <dbReference type="ARBA" id="ARBA00023212"/>
    </source>
</evidence>
<evidence type="ECO:0000256" key="6">
    <source>
        <dbReference type="ARBA" id="ARBA00022490"/>
    </source>
</evidence>
<keyword evidence="10" id="KW-0496">Mitochondrion</keyword>
<dbReference type="GO" id="GO:0005739">
    <property type="term" value="C:mitochondrion"/>
    <property type="evidence" value="ECO:0007669"/>
    <property type="project" value="UniProtKB-SubCell"/>
</dbReference>
<dbReference type="InterPro" id="IPR006683">
    <property type="entry name" value="Thioestr_dom"/>
</dbReference>
<dbReference type="GO" id="GO:0005634">
    <property type="term" value="C:nucleus"/>
    <property type="evidence" value="ECO:0007669"/>
    <property type="project" value="UniProtKB-SubCell"/>
</dbReference>
<keyword evidence="11" id="KW-0206">Cytoskeleton</keyword>
<dbReference type="SUPFAM" id="SSF54637">
    <property type="entry name" value="Thioesterase/thiol ester dehydrase-isomerase"/>
    <property type="match status" value="1"/>
</dbReference>
<evidence type="ECO:0000256" key="17">
    <source>
        <dbReference type="ARBA" id="ARBA00081533"/>
    </source>
</evidence>
<evidence type="ECO:0000256" key="16">
    <source>
        <dbReference type="ARBA" id="ARBA00067273"/>
    </source>
</evidence>
<evidence type="ECO:0000313" key="20">
    <source>
        <dbReference type="EMBL" id="CAD9458834.1"/>
    </source>
</evidence>
<dbReference type="PANTHER" id="PTHR21660:SF1">
    <property type="entry name" value="ACYL-COENZYME A THIOESTERASE 13"/>
    <property type="match status" value="1"/>
</dbReference>
<evidence type="ECO:0000256" key="7">
    <source>
        <dbReference type="ARBA" id="ARBA00022801"/>
    </source>
</evidence>
<evidence type="ECO:0000256" key="2">
    <source>
        <dbReference type="ARBA" id="ARBA00004173"/>
    </source>
</evidence>
<dbReference type="CDD" id="cd03443">
    <property type="entry name" value="PaaI_thioesterase"/>
    <property type="match status" value="1"/>
</dbReference>
<dbReference type="InterPro" id="IPR029069">
    <property type="entry name" value="HotDog_dom_sf"/>
</dbReference>
<sequence length="161" mass="16824">MLRRLAAPSRGMCAVPSSFLAKAAAAKDASVLLGRFPSGGRFDSVLADAGFETTAIGNDGAVCALTVTEPLTNNYKTLHGGAIALLVDVVGTLALLGRDPTRPGVSVEMNQSFCAAAKEGEQLLITGKVLRYGKKLGFTEVAIRTDADRLIAVGRHTKFFA</sequence>
<dbReference type="InterPro" id="IPR003736">
    <property type="entry name" value="PAAI_dom"/>
</dbReference>
<comment type="similarity">
    <text evidence="5">Belongs to the thioesterase PaaI family.</text>
</comment>
<evidence type="ECO:0000256" key="3">
    <source>
        <dbReference type="ARBA" id="ARBA00004186"/>
    </source>
</evidence>
<evidence type="ECO:0000256" key="4">
    <source>
        <dbReference type="ARBA" id="ARBA00004514"/>
    </source>
</evidence>
<protein>
    <recommendedName>
        <fullName evidence="16">Acyl-coenzyme A thioesterase 13</fullName>
    </recommendedName>
    <alternativeName>
        <fullName evidence="17">Hotdog-fold thioesterase superfamily member 2</fullName>
    </alternativeName>
    <alternativeName>
        <fullName evidence="18">Thioesterase superfamily member 2</fullName>
    </alternativeName>
</protein>
<evidence type="ECO:0000256" key="5">
    <source>
        <dbReference type="ARBA" id="ARBA00008324"/>
    </source>
</evidence>
<dbReference type="InterPro" id="IPR039298">
    <property type="entry name" value="ACOT13"/>
</dbReference>
<keyword evidence="6" id="KW-0963">Cytoplasm</keyword>
<dbReference type="FunFam" id="3.10.129.10:FF:000021">
    <property type="entry name" value="Acyl-coenzyme A thioesterase 13"/>
    <property type="match status" value="1"/>
</dbReference>
<dbReference type="GO" id="GO:0047617">
    <property type="term" value="F:fatty acyl-CoA hydrolase activity"/>
    <property type="evidence" value="ECO:0007669"/>
    <property type="project" value="InterPro"/>
</dbReference>
<organism evidence="20">
    <name type="scientific">Haptolina brevifila</name>
    <dbReference type="NCBI Taxonomy" id="156173"/>
    <lineage>
        <taxon>Eukaryota</taxon>
        <taxon>Haptista</taxon>
        <taxon>Haptophyta</taxon>
        <taxon>Prymnesiophyceae</taxon>
        <taxon>Prymnesiales</taxon>
        <taxon>Prymnesiaceae</taxon>
        <taxon>Haptolina</taxon>
    </lineage>
</organism>
<evidence type="ECO:0000256" key="10">
    <source>
        <dbReference type="ARBA" id="ARBA00023128"/>
    </source>
</evidence>